<accession>A0A223LFA6</accession>
<dbReference type="Proteomes" id="UP000221110">
    <property type="component" value="Segment"/>
</dbReference>
<dbReference type="KEGG" id="vg:40089575"/>
<sequence length="70" mass="8198">MKIYHPQHIAKVNGITKVDMIRGHKTQGFHCYIMFKDGKVIDCTFKNDTAQFRNMEKIAREVAAEHQYTL</sequence>
<reference evidence="1 2" key="1">
    <citation type="submission" date="2017-07" db="EMBL/GenBank/DDBJ databases">
        <title>In vitro design and evaluation of phage cocktails against multidrug-resistant Aeromonas salmonicida.</title>
        <authorList>
            <person name="Chen L."/>
            <person name="Yuan S."/>
            <person name="Ma Y."/>
        </authorList>
    </citation>
    <scope>NUCLEOTIDE SEQUENCE [LARGE SCALE GENOMIC DNA]</scope>
</reference>
<proteinExistence type="predicted"/>
<evidence type="ECO:0000313" key="2">
    <source>
        <dbReference type="Proteomes" id="UP000221110"/>
    </source>
</evidence>
<dbReference type="RefSeq" id="YP_009613205.1">
    <property type="nucleotide sequence ID" value="NC_042019.1"/>
</dbReference>
<protein>
    <submittedName>
        <fullName evidence="1">Uncharacterized protein</fullName>
    </submittedName>
</protein>
<dbReference type="GeneID" id="40089575"/>
<organism evidence="1 2">
    <name type="scientific">Aeromonas phage AS-gz</name>
    <dbReference type="NCBI Taxonomy" id="2026082"/>
    <lineage>
        <taxon>Viruses</taxon>
        <taxon>Duplodnaviria</taxon>
        <taxon>Heunggongvirae</taxon>
        <taxon>Uroviricota</taxon>
        <taxon>Caudoviricetes</taxon>
        <taxon>Pantevenvirales</taxon>
        <taxon>Straboviridae</taxon>
        <taxon>Tulanevirus</taxon>
        <taxon>Tulanevirus asgz</taxon>
    </lineage>
</organism>
<keyword evidence="2" id="KW-1185">Reference proteome</keyword>
<name>A0A223LFA6_9CAUD</name>
<dbReference type="EMBL" id="MF479730">
    <property type="protein sequence ID" value="ASU00754.1"/>
    <property type="molecule type" value="Genomic_DNA"/>
</dbReference>
<evidence type="ECO:0000313" key="1">
    <source>
        <dbReference type="EMBL" id="ASU00754.1"/>
    </source>
</evidence>